<sequence>MRWHRPIKAELHGNPICVVSEYDTLHGQSQTRMHRRWPEFRQGDGRKGVQKELASRGVAAGASECRYRLKSKFDESCELTSVELNN</sequence>
<protein>
    <submittedName>
        <fullName evidence="1">Uncharacterized protein</fullName>
    </submittedName>
</protein>
<name>A0A4Q9MSQ0_9APHY</name>
<proteinExistence type="predicted"/>
<dbReference type="AlphaFoldDB" id="A0A4Q9MSQ0"/>
<organism evidence="1">
    <name type="scientific">Dichomitus squalens</name>
    <dbReference type="NCBI Taxonomy" id="114155"/>
    <lineage>
        <taxon>Eukaryota</taxon>
        <taxon>Fungi</taxon>
        <taxon>Dikarya</taxon>
        <taxon>Basidiomycota</taxon>
        <taxon>Agaricomycotina</taxon>
        <taxon>Agaricomycetes</taxon>
        <taxon>Polyporales</taxon>
        <taxon>Polyporaceae</taxon>
        <taxon>Dichomitus</taxon>
    </lineage>
</organism>
<dbReference type="EMBL" id="ML143406">
    <property type="protein sequence ID" value="TBU30317.1"/>
    <property type="molecule type" value="Genomic_DNA"/>
</dbReference>
<reference evidence="1" key="1">
    <citation type="submission" date="2019-01" db="EMBL/GenBank/DDBJ databases">
        <title>Draft genome sequences of three monokaryotic isolates of the white-rot basidiomycete fungus Dichomitus squalens.</title>
        <authorList>
            <consortium name="DOE Joint Genome Institute"/>
            <person name="Lopez S.C."/>
            <person name="Andreopoulos B."/>
            <person name="Pangilinan J."/>
            <person name="Lipzen A."/>
            <person name="Riley R."/>
            <person name="Ahrendt S."/>
            <person name="Ng V."/>
            <person name="Barry K."/>
            <person name="Daum C."/>
            <person name="Grigoriev I.V."/>
            <person name="Hilden K.S."/>
            <person name="Makela M.R."/>
            <person name="de Vries R.P."/>
        </authorList>
    </citation>
    <scope>NUCLEOTIDE SEQUENCE [LARGE SCALE GENOMIC DNA]</scope>
    <source>
        <strain evidence="1">OM18370.1</strain>
    </source>
</reference>
<evidence type="ECO:0000313" key="1">
    <source>
        <dbReference type="EMBL" id="TBU30317.1"/>
    </source>
</evidence>
<gene>
    <name evidence="1" type="ORF">BD311DRAFT_754627</name>
</gene>
<accession>A0A4Q9MSQ0</accession>
<dbReference type="Proteomes" id="UP000292957">
    <property type="component" value="Unassembled WGS sequence"/>
</dbReference>